<sequence>MAQARIVIGLDFGTTFSGVAYSDKPDAPVEQINVVQTWKGAGSITSKEKVPSRIAYLPPPPGQSGVRVVWGDEIKPHQHKVPIHACMKLRLDDKHKLSPELKELMTLLSADVSEIDKDINQTHPHWRHRGRQQAPPAYPGKNVVEIITDLLSEIRVKTYDELKERYGDAVFASMRKELMVTVPAVWSERAKGLTLQAVVGAGWAADKISTVTEPEAAATYTLRSMIESSSKVEIDIGNTFVLCDAGGGTVDLISYKITHIEPRFHVEEAAVGHGEKCGASFIDKEFLSWLQKWIGATRFNQIPFDKKRHGSRMMKDFEANKLGFDGTDEGMAIRLPSECGILDDSRLQMEDGTLFMTGNQMKQVFKPCVDRVLKLITSQVDAVLGAGHQKPKMVFLVGGFGKNDYLYKMIEKFCLRRRIQIRRPHNPWSAIARGAVCRGLELDSSSIVAVRLSRGFFGVGLGERFDASKHSELSAYICPYTSAKMASGQMSWLLKKSERLPQSNPKVIKIAACTKFFTAGDARTSAKLVTCSEDVAPTDSRHHDVYPVCTVHADMTNVPIETFEKEMNFLTGVSYYEATFELEAQFQGGNITWRCLYQGQEVGSTTVTYDF</sequence>
<dbReference type="SUPFAM" id="SSF53067">
    <property type="entry name" value="Actin-like ATPase domain"/>
    <property type="match status" value="2"/>
</dbReference>
<dbReference type="VEuPathDB" id="FungiDB:GGTG_13697"/>
<dbReference type="CDD" id="cd10170">
    <property type="entry name" value="ASKHA_NBD_HSP70"/>
    <property type="match status" value="1"/>
</dbReference>
<evidence type="ECO:0000313" key="3">
    <source>
        <dbReference type="Proteomes" id="UP000006039"/>
    </source>
</evidence>
<dbReference type="Gene3D" id="3.30.420.40">
    <property type="match status" value="2"/>
</dbReference>
<dbReference type="InterPro" id="IPR043129">
    <property type="entry name" value="ATPase_NBD"/>
</dbReference>
<reference evidence="1" key="2">
    <citation type="submission" date="2010-07" db="EMBL/GenBank/DDBJ databases">
        <authorList>
            <consortium name="The Broad Institute Genome Sequencing Platform"/>
            <consortium name="Broad Institute Genome Sequencing Center for Infectious Disease"/>
            <person name="Ma L.-J."/>
            <person name="Dead R."/>
            <person name="Young S."/>
            <person name="Zeng Q."/>
            <person name="Koehrsen M."/>
            <person name="Alvarado L."/>
            <person name="Berlin A."/>
            <person name="Chapman S.B."/>
            <person name="Chen Z."/>
            <person name="Freedman E."/>
            <person name="Gellesch M."/>
            <person name="Goldberg J."/>
            <person name="Griggs A."/>
            <person name="Gujja S."/>
            <person name="Heilman E.R."/>
            <person name="Heiman D."/>
            <person name="Hepburn T."/>
            <person name="Howarth C."/>
            <person name="Jen D."/>
            <person name="Larson L."/>
            <person name="Mehta T."/>
            <person name="Neiman D."/>
            <person name="Pearson M."/>
            <person name="Roberts A."/>
            <person name="Saif S."/>
            <person name="Shea T."/>
            <person name="Shenoy N."/>
            <person name="Sisk P."/>
            <person name="Stolte C."/>
            <person name="Sykes S."/>
            <person name="Walk T."/>
            <person name="White J."/>
            <person name="Yandava C."/>
            <person name="Haas B."/>
            <person name="Nusbaum C."/>
            <person name="Birren B."/>
        </authorList>
    </citation>
    <scope>NUCLEOTIDE SEQUENCE</scope>
    <source>
        <strain evidence="1">R3-111a-1</strain>
    </source>
</reference>
<keyword evidence="3" id="KW-1185">Reference proteome</keyword>
<dbReference type="RefSeq" id="XP_009229878.1">
    <property type="nucleotide sequence ID" value="XM_009231614.1"/>
</dbReference>
<dbReference type="GeneID" id="20354155"/>
<dbReference type="STRING" id="644352.J3PJL1"/>
<dbReference type="AlphaFoldDB" id="J3PJL1"/>
<organism evidence="1">
    <name type="scientific">Gaeumannomyces tritici (strain R3-111a-1)</name>
    <name type="common">Wheat and barley take-all root rot fungus</name>
    <name type="synonym">Gaeumannomyces graminis var. tritici</name>
    <dbReference type="NCBI Taxonomy" id="644352"/>
    <lineage>
        <taxon>Eukaryota</taxon>
        <taxon>Fungi</taxon>
        <taxon>Dikarya</taxon>
        <taxon>Ascomycota</taxon>
        <taxon>Pezizomycotina</taxon>
        <taxon>Sordariomycetes</taxon>
        <taxon>Sordariomycetidae</taxon>
        <taxon>Magnaporthales</taxon>
        <taxon>Magnaporthaceae</taxon>
        <taxon>Gaeumannomyces</taxon>
    </lineage>
</organism>
<dbReference type="OrthoDB" id="2963168at2759"/>
<gene>
    <name evidence="2" type="primary">20354155</name>
    <name evidence="1" type="ORF">GGTG_13697</name>
</gene>
<dbReference type="EnsemblFungi" id="EJT68732">
    <property type="protein sequence ID" value="EJT68732"/>
    <property type="gene ID" value="GGTG_13697"/>
</dbReference>
<reference evidence="2" key="4">
    <citation type="journal article" date="2015" name="G3 (Bethesda)">
        <title>Genome sequences of three phytopathogenic species of the Magnaporthaceae family of fungi.</title>
        <authorList>
            <person name="Okagaki L.H."/>
            <person name="Nunes C.C."/>
            <person name="Sailsbery J."/>
            <person name="Clay B."/>
            <person name="Brown D."/>
            <person name="John T."/>
            <person name="Oh Y."/>
            <person name="Young N."/>
            <person name="Fitzgerald M."/>
            <person name="Haas B.J."/>
            <person name="Zeng Q."/>
            <person name="Young S."/>
            <person name="Adiconis X."/>
            <person name="Fan L."/>
            <person name="Levin J.Z."/>
            <person name="Mitchell T.K."/>
            <person name="Okubara P.A."/>
            <person name="Farman M.L."/>
            <person name="Kohn L.M."/>
            <person name="Birren B."/>
            <person name="Ma L.-J."/>
            <person name="Dean R.A."/>
        </authorList>
    </citation>
    <scope>NUCLEOTIDE SEQUENCE</scope>
    <source>
        <strain evidence="2">R3-111a-1</strain>
    </source>
</reference>
<proteinExistence type="predicted"/>
<name>J3PJL1_GAET3</name>
<dbReference type="Proteomes" id="UP000006039">
    <property type="component" value="Unassembled WGS sequence"/>
</dbReference>
<protein>
    <recommendedName>
        <fullName evidence="4">Hsp70-like protein</fullName>
    </recommendedName>
</protein>
<dbReference type="HOGENOM" id="CLU_009958_6_4_1"/>
<dbReference type="PANTHER" id="PTHR14187">
    <property type="entry name" value="ALPHA KINASE/ELONGATION FACTOR 2 KINASE"/>
    <property type="match status" value="1"/>
</dbReference>
<accession>J3PJL1</accession>
<evidence type="ECO:0000313" key="2">
    <source>
        <dbReference type="EnsemblFungi" id="EJT68732"/>
    </source>
</evidence>
<evidence type="ECO:0000313" key="1">
    <source>
        <dbReference type="EMBL" id="EJT68732.1"/>
    </source>
</evidence>
<evidence type="ECO:0008006" key="4">
    <source>
        <dbReference type="Google" id="ProtNLM"/>
    </source>
</evidence>
<dbReference type="EMBL" id="GL385430">
    <property type="protein sequence ID" value="EJT68732.1"/>
    <property type="molecule type" value="Genomic_DNA"/>
</dbReference>
<reference evidence="2" key="5">
    <citation type="submission" date="2018-04" db="UniProtKB">
        <authorList>
            <consortium name="EnsemblFungi"/>
        </authorList>
    </citation>
    <scope>IDENTIFICATION</scope>
    <source>
        <strain evidence="2">R3-111a-1</strain>
    </source>
</reference>
<reference evidence="1" key="3">
    <citation type="submission" date="2010-09" db="EMBL/GenBank/DDBJ databases">
        <title>Annotation of Gaeumannomyces graminis var. tritici R3-111a-1.</title>
        <authorList>
            <consortium name="The Broad Institute Genome Sequencing Platform"/>
            <person name="Ma L.-J."/>
            <person name="Dead R."/>
            <person name="Young S.K."/>
            <person name="Zeng Q."/>
            <person name="Gargeya S."/>
            <person name="Fitzgerald M."/>
            <person name="Haas B."/>
            <person name="Abouelleil A."/>
            <person name="Alvarado L."/>
            <person name="Arachchi H.M."/>
            <person name="Berlin A."/>
            <person name="Brown A."/>
            <person name="Chapman S.B."/>
            <person name="Chen Z."/>
            <person name="Dunbar C."/>
            <person name="Freedman E."/>
            <person name="Gearin G."/>
            <person name="Gellesch M."/>
            <person name="Goldberg J."/>
            <person name="Griggs A."/>
            <person name="Gujja S."/>
            <person name="Heiman D."/>
            <person name="Howarth C."/>
            <person name="Larson L."/>
            <person name="Lui A."/>
            <person name="MacDonald P.J.P."/>
            <person name="Mehta T."/>
            <person name="Montmayeur A."/>
            <person name="Murphy C."/>
            <person name="Neiman D."/>
            <person name="Pearson M."/>
            <person name="Priest M."/>
            <person name="Roberts A."/>
            <person name="Saif S."/>
            <person name="Shea T."/>
            <person name="Shenoy N."/>
            <person name="Sisk P."/>
            <person name="Stolte C."/>
            <person name="Sykes S."/>
            <person name="Yandava C."/>
            <person name="Wortman J."/>
            <person name="Nusbaum C."/>
            <person name="Birren B."/>
        </authorList>
    </citation>
    <scope>NUCLEOTIDE SEQUENCE</scope>
    <source>
        <strain evidence="1">R3-111a-1</strain>
    </source>
</reference>
<dbReference type="PANTHER" id="PTHR14187:SF82">
    <property type="entry name" value="FAMILY CHAPERONE, PUTATIVE (AFU_ORTHOLOGUE AFUA_7G08575)-RELATED"/>
    <property type="match status" value="1"/>
</dbReference>
<dbReference type="Gene3D" id="3.90.640.10">
    <property type="entry name" value="Actin, Chain A, domain 4"/>
    <property type="match status" value="1"/>
</dbReference>
<reference evidence="3" key="1">
    <citation type="submission" date="2010-07" db="EMBL/GenBank/DDBJ databases">
        <title>The genome sequence of Gaeumannomyces graminis var. tritici strain R3-111a-1.</title>
        <authorList>
            <consortium name="The Broad Institute Genome Sequencing Platform"/>
            <person name="Ma L.-J."/>
            <person name="Dead R."/>
            <person name="Young S."/>
            <person name="Zeng Q."/>
            <person name="Koehrsen M."/>
            <person name="Alvarado L."/>
            <person name="Berlin A."/>
            <person name="Chapman S.B."/>
            <person name="Chen Z."/>
            <person name="Freedman E."/>
            <person name="Gellesch M."/>
            <person name="Goldberg J."/>
            <person name="Griggs A."/>
            <person name="Gujja S."/>
            <person name="Heilman E.R."/>
            <person name="Heiman D."/>
            <person name="Hepburn T."/>
            <person name="Howarth C."/>
            <person name="Jen D."/>
            <person name="Larson L."/>
            <person name="Mehta T."/>
            <person name="Neiman D."/>
            <person name="Pearson M."/>
            <person name="Roberts A."/>
            <person name="Saif S."/>
            <person name="Shea T."/>
            <person name="Shenoy N."/>
            <person name="Sisk P."/>
            <person name="Stolte C."/>
            <person name="Sykes S."/>
            <person name="Walk T."/>
            <person name="White J."/>
            <person name="Yandava C."/>
            <person name="Haas B."/>
            <person name="Nusbaum C."/>
            <person name="Birren B."/>
        </authorList>
    </citation>
    <scope>NUCLEOTIDE SEQUENCE [LARGE SCALE GENOMIC DNA]</scope>
    <source>
        <strain evidence="3">R3-111a-1</strain>
    </source>
</reference>
<dbReference type="eggNOG" id="KOG0101">
    <property type="taxonomic scope" value="Eukaryota"/>
</dbReference>